<protein>
    <submittedName>
        <fullName evidence="2">ATP-dependent endonuclease</fullName>
    </submittedName>
</protein>
<accession>A0A6G4XSJ7</accession>
<proteinExistence type="predicted"/>
<name>A0A6G4XSJ7_9ACTN</name>
<dbReference type="Proteomes" id="UP000481109">
    <property type="component" value="Unassembled WGS sequence"/>
</dbReference>
<evidence type="ECO:0000313" key="2">
    <source>
        <dbReference type="EMBL" id="NGO80418.1"/>
    </source>
</evidence>
<dbReference type="Pfam" id="PF20469">
    <property type="entry name" value="OLD-like_TOPRIM"/>
    <property type="match status" value="1"/>
</dbReference>
<dbReference type="GO" id="GO:0004519">
    <property type="term" value="F:endonuclease activity"/>
    <property type="evidence" value="ECO:0007669"/>
    <property type="project" value="UniProtKB-KW"/>
</dbReference>
<dbReference type="InterPro" id="IPR034139">
    <property type="entry name" value="TOPRIM_OLD"/>
</dbReference>
<sequence>MDDMGEFRRAVTEWAARRAGAAQSAVEAGELAARIGLRTVVLVEGDSDLRALDTLAARRGRNLAAEAVAVLPLGGATNIGHFLSVCGPKGLGVTPVGLCDVGEMGHFQRALEREGFGTARTQEELEFLGYYLCDADLEDELIRALGPAGVERVIASEDELRPFRTFQNQPFQRERTIEQQLRRFMGTHSGRKAQYAQAMVESLDLDRTPRPLERLLARV</sequence>
<evidence type="ECO:0000259" key="1">
    <source>
        <dbReference type="Pfam" id="PF20469"/>
    </source>
</evidence>
<dbReference type="EMBL" id="JAAKZW010000215">
    <property type="protein sequence ID" value="NGO80418.1"/>
    <property type="molecule type" value="Genomic_DNA"/>
</dbReference>
<evidence type="ECO:0000313" key="3">
    <source>
        <dbReference type="Proteomes" id="UP000481109"/>
    </source>
</evidence>
<comment type="caution">
    <text evidence="2">The sequence shown here is derived from an EMBL/GenBank/DDBJ whole genome shotgun (WGS) entry which is preliminary data.</text>
</comment>
<keyword evidence="2" id="KW-0255">Endonuclease</keyword>
<keyword evidence="3" id="KW-1185">Reference proteome</keyword>
<organism evidence="2 3">
    <name type="scientific">Streptomyces mesophilus</name>
    <dbReference type="NCBI Taxonomy" id="1775132"/>
    <lineage>
        <taxon>Bacteria</taxon>
        <taxon>Bacillati</taxon>
        <taxon>Actinomycetota</taxon>
        <taxon>Actinomycetes</taxon>
        <taxon>Kitasatosporales</taxon>
        <taxon>Streptomycetaceae</taxon>
        <taxon>Streptomyces</taxon>
    </lineage>
</organism>
<gene>
    <name evidence="2" type="ORF">G6045_32885</name>
</gene>
<feature type="domain" description="OLD protein-like TOPRIM" evidence="1">
    <location>
        <begin position="38"/>
        <end position="100"/>
    </location>
</feature>
<dbReference type="RefSeq" id="WP_165335836.1">
    <property type="nucleotide sequence ID" value="NZ_JAAKZW010000215.1"/>
</dbReference>
<keyword evidence="2" id="KW-0378">Hydrolase</keyword>
<keyword evidence="2" id="KW-0540">Nuclease</keyword>
<dbReference type="AlphaFoldDB" id="A0A6G4XSJ7"/>
<reference evidence="2 3" key="1">
    <citation type="submission" date="2020-02" db="EMBL/GenBank/DDBJ databases">
        <title>Whole-genome analyses of novel actinobacteria.</title>
        <authorList>
            <person name="Sahin N."/>
            <person name="Tokatli A."/>
        </authorList>
    </citation>
    <scope>NUCLEOTIDE SEQUENCE [LARGE SCALE GENOMIC DNA]</scope>
    <source>
        <strain evidence="2 3">YC504</strain>
    </source>
</reference>